<accession>A0A0Q0UF92</accession>
<dbReference type="Proteomes" id="UP000050517">
    <property type="component" value="Unassembled WGS sequence"/>
</dbReference>
<organism evidence="1 2">
    <name type="scientific">Corynebacterium oculi</name>
    <dbReference type="NCBI Taxonomy" id="1544416"/>
    <lineage>
        <taxon>Bacteria</taxon>
        <taxon>Bacillati</taxon>
        <taxon>Actinomycetota</taxon>
        <taxon>Actinomycetes</taxon>
        <taxon>Mycobacteriales</taxon>
        <taxon>Corynebacteriaceae</taxon>
        <taxon>Corynebacterium</taxon>
    </lineage>
</organism>
<protein>
    <recommendedName>
        <fullName evidence="3">Trypsin</fullName>
    </recommendedName>
</protein>
<comment type="caution">
    <text evidence="1">The sequence shown here is derived from an EMBL/GenBank/DDBJ whole genome shotgun (WGS) entry which is preliminary data.</text>
</comment>
<keyword evidence="2" id="KW-1185">Reference proteome</keyword>
<evidence type="ECO:0000313" key="2">
    <source>
        <dbReference type="Proteomes" id="UP000050517"/>
    </source>
</evidence>
<name>A0A0Q0UF92_9CORY</name>
<evidence type="ECO:0008006" key="3">
    <source>
        <dbReference type="Google" id="ProtNLM"/>
    </source>
</evidence>
<dbReference type="STRING" id="1544416.Cocul_00500"/>
<reference evidence="1 2" key="1">
    <citation type="submission" date="2015-10" db="EMBL/GenBank/DDBJ databases">
        <title>Corynebacteirum lowii and Corynebacterium oculi species nova, derived from human clinical disease and and emended description of Corynebacterium mastiditis.</title>
        <authorList>
            <person name="Bernard K."/>
            <person name="Pacheco A.L."/>
            <person name="Mcdougall C."/>
            <person name="Burtx T."/>
            <person name="Weibe D."/>
            <person name="Tyler S."/>
            <person name="Olson A.B."/>
            <person name="Cnockaert M."/>
            <person name="Eguchi H."/>
            <person name="Kuwahara T."/>
            <person name="Nakayama-Imaohji H."/>
            <person name="Boudewijins M."/>
            <person name="Van Hoecke F."/>
            <person name="Bernier A.-M."/>
            <person name="Vandamme P."/>
        </authorList>
    </citation>
    <scope>NUCLEOTIDE SEQUENCE [LARGE SCALE GENOMIC DNA]</scope>
    <source>
        <strain evidence="1 2">NML 130210</strain>
    </source>
</reference>
<dbReference type="EMBL" id="LKST01000001">
    <property type="protein sequence ID" value="KQB85361.1"/>
    <property type="molecule type" value="Genomic_DNA"/>
</dbReference>
<evidence type="ECO:0000313" key="1">
    <source>
        <dbReference type="EMBL" id="KQB85361.1"/>
    </source>
</evidence>
<proteinExistence type="predicted"/>
<gene>
    <name evidence="1" type="ORF">Cocul_00500</name>
</gene>
<sequence>MVSAAHCVKGSEGEGDISYLYAPMDDGNMLIARPDRGEKMQNEQHLFDADFWLWNPDWGTAEINPEAEMTRVGDSVDQYGHSHGTPVVLTGVRDYRDLGEGEISFDNFGQPICKDGQTTGRTCGVQFLRTRNNIWSTTPGLPGDSGGINFDPNNGEALGTTSKTIFGVLLATQPFDVALEEAYGIPDGQVNERFELPEFTETAEQNDSVLTYNEYQQRLTEWEAEALPAETMNSGEPPTLDDANDMAFFASMYGLAEVRAQAQDAVSTLANNPERLDTVVENAVDGAEVLGEMARQTASVYEQALFAEEETE</sequence>
<dbReference type="PATRIC" id="fig|1544416.3.peg.504"/>
<dbReference type="SUPFAM" id="SSF50494">
    <property type="entry name" value="Trypsin-like serine proteases"/>
    <property type="match status" value="1"/>
</dbReference>
<dbReference type="InterPro" id="IPR009003">
    <property type="entry name" value="Peptidase_S1_PA"/>
</dbReference>
<dbReference type="AlphaFoldDB" id="A0A0Q0UF92"/>